<feature type="transmembrane region" description="Helical" evidence="4">
    <location>
        <begin position="84"/>
        <end position="104"/>
    </location>
</feature>
<evidence type="ECO:0000313" key="6">
    <source>
        <dbReference type="EMBL" id="AYW51026.1"/>
    </source>
</evidence>
<sequence length="656" mass="77080">MIIMQLKLLSNIFLLTLYLFFRLPYIETTEQVSVLFFTFLLNLLAYYCYKKFEKNYSVDLFIYLLVIMGWILTLFTIGNNIGLTMGNVLLSLFPSFVLLFFFSLFDPKYYRKYKKLMLTQAALGLLSFFTYITFSNTVDYAIMVTLSILFTLFTIIFVYYKELHEHRFQKVVKSICIGLISAIFPYLGLHLFPTFILNREAFSSLYWLIYLFILFPIVIIHQFELKLQVKSNSFDKQNVLFFSGLLAISYFFLSNIDVSSKQLLLGTYLTVSLYGLYNFFIEKKEQKYTDNMNILKDKQYEIQLGLLSNQRFESVAKLLVKIINEKFNFEDAAIIWQFHAPPYFVLKNGELENLSLNSVNDELNQEELTVKFFSNDKYLLTIPIMENHEKIGVFCFTLDSNTALSQTFLDDVSTYTHQIGQILFTANELFETQEIYRKSQFSSIERETYLKQLNLELEAKEKLANYLHDDVLQSLLAVKNMVNVLEEESELKELINRTLEELSNSLRYEMTELFPTFLYETSLQIAVENLIIKRKKSFGNKDIDFELNIAITNQLTNELKIFFYRTIKELITNVFKHSEATKCTVDLLLLEEQYKLKVVDNGIGVYVDEIETDEDFYYQHVGLLTVKQEIDYKNGEFNVFSRKNSGTRIEILLPIE</sequence>
<dbReference type="InterPro" id="IPR036890">
    <property type="entry name" value="HATPase_C_sf"/>
</dbReference>
<keyword evidence="4" id="KW-1133">Transmembrane helix</keyword>
<evidence type="ECO:0000313" key="7">
    <source>
        <dbReference type="Proteomes" id="UP000280475"/>
    </source>
</evidence>
<keyword evidence="2" id="KW-0418">Kinase</keyword>
<evidence type="ECO:0000256" key="1">
    <source>
        <dbReference type="ARBA" id="ARBA00022679"/>
    </source>
</evidence>
<dbReference type="GO" id="GO:0016301">
    <property type="term" value="F:kinase activity"/>
    <property type="evidence" value="ECO:0007669"/>
    <property type="project" value="UniProtKB-KW"/>
</dbReference>
<name>A0A3G5FKZ2_TETHA</name>
<protein>
    <recommendedName>
        <fullName evidence="5">Histidine kinase domain-containing protein</fullName>
    </recommendedName>
</protein>
<keyword evidence="3" id="KW-0902">Two-component regulatory system</keyword>
<feature type="transmembrane region" description="Helical" evidence="4">
    <location>
        <begin position="239"/>
        <end position="256"/>
    </location>
</feature>
<evidence type="ECO:0000256" key="2">
    <source>
        <dbReference type="ARBA" id="ARBA00022777"/>
    </source>
</evidence>
<evidence type="ECO:0000259" key="5">
    <source>
        <dbReference type="PROSITE" id="PS50109"/>
    </source>
</evidence>
<dbReference type="Gene3D" id="3.30.565.10">
    <property type="entry name" value="Histidine kinase-like ATPase, C-terminal domain"/>
    <property type="match status" value="1"/>
</dbReference>
<feature type="transmembrane region" description="Helical" evidence="4">
    <location>
        <begin position="204"/>
        <end position="227"/>
    </location>
</feature>
<gene>
    <name evidence="6" type="ORF">C7H83_11360</name>
</gene>
<dbReference type="GO" id="GO:0000160">
    <property type="term" value="P:phosphorelay signal transduction system"/>
    <property type="evidence" value="ECO:0007669"/>
    <property type="project" value="UniProtKB-KW"/>
</dbReference>
<dbReference type="CDD" id="cd16917">
    <property type="entry name" value="HATPase_UhpB-NarQ-NarX-like"/>
    <property type="match status" value="1"/>
</dbReference>
<organism evidence="6 7">
    <name type="scientific">Tetragenococcus halophilus</name>
    <name type="common">Pediococcus halophilus</name>
    <dbReference type="NCBI Taxonomy" id="51669"/>
    <lineage>
        <taxon>Bacteria</taxon>
        <taxon>Bacillati</taxon>
        <taxon>Bacillota</taxon>
        <taxon>Bacilli</taxon>
        <taxon>Lactobacillales</taxon>
        <taxon>Enterococcaceae</taxon>
        <taxon>Tetragenococcus</taxon>
    </lineage>
</organism>
<keyword evidence="1" id="KW-0808">Transferase</keyword>
<feature type="domain" description="Histidine kinase" evidence="5">
    <location>
        <begin position="466"/>
        <end position="656"/>
    </location>
</feature>
<dbReference type="InterPro" id="IPR050482">
    <property type="entry name" value="Sensor_HK_TwoCompSys"/>
</dbReference>
<keyword evidence="4" id="KW-0812">Transmembrane</keyword>
<feature type="transmembrane region" description="Helical" evidence="4">
    <location>
        <begin position="140"/>
        <end position="160"/>
    </location>
</feature>
<feature type="transmembrane region" description="Helical" evidence="4">
    <location>
        <begin position="32"/>
        <end position="49"/>
    </location>
</feature>
<accession>A0A3G5FKZ2</accession>
<evidence type="ECO:0000256" key="3">
    <source>
        <dbReference type="ARBA" id="ARBA00023012"/>
    </source>
</evidence>
<dbReference type="RefSeq" id="WP_103892765.1">
    <property type="nucleotide sequence ID" value="NZ_CP027768.1"/>
</dbReference>
<feature type="transmembrane region" description="Helical" evidence="4">
    <location>
        <begin position="116"/>
        <end position="134"/>
    </location>
</feature>
<feature type="transmembrane region" description="Helical" evidence="4">
    <location>
        <begin position="262"/>
        <end position="281"/>
    </location>
</feature>
<dbReference type="AlphaFoldDB" id="A0A3G5FKZ2"/>
<proteinExistence type="predicted"/>
<evidence type="ECO:0000256" key="4">
    <source>
        <dbReference type="SAM" id="Phobius"/>
    </source>
</evidence>
<feature type="transmembrane region" description="Helical" evidence="4">
    <location>
        <begin position="7"/>
        <end position="26"/>
    </location>
</feature>
<dbReference type="PROSITE" id="PS50109">
    <property type="entry name" value="HIS_KIN"/>
    <property type="match status" value="1"/>
</dbReference>
<dbReference type="SUPFAM" id="SSF55874">
    <property type="entry name" value="ATPase domain of HSP90 chaperone/DNA topoisomerase II/histidine kinase"/>
    <property type="match status" value="1"/>
</dbReference>
<dbReference type="Pfam" id="PF02518">
    <property type="entry name" value="HATPase_c"/>
    <property type="match status" value="1"/>
</dbReference>
<keyword evidence="4" id="KW-0472">Membrane</keyword>
<dbReference type="Proteomes" id="UP000280475">
    <property type="component" value="Chromosome"/>
</dbReference>
<dbReference type="EMBL" id="CP027768">
    <property type="protein sequence ID" value="AYW51026.1"/>
    <property type="molecule type" value="Genomic_DNA"/>
</dbReference>
<feature type="transmembrane region" description="Helical" evidence="4">
    <location>
        <begin position="61"/>
        <end position="78"/>
    </location>
</feature>
<dbReference type="PANTHER" id="PTHR24421">
    <property type="entry name" value="NITRATE/NITRITE SENSOR PROTEIN NARX-RELATED"/>
    <property type="match status" value="1"/>
</dbReference>
<dbReference type="InterPro" id="IPR003594">
    <property type="entry name" value="HATPase_dom"/>
</dbReference>
<dbReference type="InterPro" id="IPR005467">
    <property type="entry name" value="His_kinase_dom"/>
</dbReference>
<reference evidence="6 7" key="1">
    <citation type="journal article" date="2012" name="Int. J. Syst. Evol. Microbiol.">
        <title>Characterization of Tetragenococcus strains from sugar thick juice reveals a novel species, Tetragenococcus osmophilus sp. nov., and divides Tetragenococcus halophilus into two subspecies, T. halophilus subsp. halophilus subsp. nov. and T. halophilus subsp. flandriensis subsp. nov.</title>
        <authorList>
            <person name="Juste A."/>
            <person name="Van Trappen S."/>
            <person name="Verreth C."/>
            <person name="Cleenwerck I."/>
            <person name="De Vos P."/>
            <person name="Lievens B."/>
            <person name="Willems K.A."/>
        </authorList>
    </citation>
    <scope>NUCLEOTIDE SEQUENCE [LARGE SCALE GENOMIC DNA]</scope>
    <source>
        <strain evidence="6 7">LMG 26042</strain>
    </source>
</reference>
<feature type="transmembrane region" description="Helical" evidence="4">
    <location>
        <begin position="172"/>
        <end position="192"/>
    </location>
</feature>